<dbReference type="PANTHER" id="PTHR30481">
    <property type="entry name" value="DNA ADENINE METHYLASE"/>
    <property type="match status" value="1"/>
</dbReference>
<dbReference type="PRINTS" id="PR00505">
    <property type="entry name" value="D12N6MTFRASE"/>
</dbReference>
<keyword evidence="3 7" id="KW-0489">Methyltransferase</keyword>
<dbReference type="Pfam" id="PF02086">
    <property type="entry name" value="MethyltransfD12"/>
    <property type="match status" value="1"/>
</dbReference>
<dbReference type="GO" id="GO:0006298">
    <property type="term" value="P:mismatch repair"/>
    <property type="evidence" value="ECO:0007669"/>
    <property type="project" value="TreeGrafter"/>
</dbReference>
<dbReference type="InterPro" id="IPR023095">
    <property type="entry name" value="Ade_MeTrfase_dom_2"/>
</dbReference>
<dbReference type="Proteomes" id="UP000185669">
    <property type="component" value="Unassembled WGS sequence"/>
</dbReference>
<dbReference type="Gene3D" id="1.10.1020.10">
    <property type="entry name" value="Adenine-specific Methyltransferase, Domain 2"/>
    <property type="match status" value="1"/>
</dbReference>
<dbReference type="InterPro" id="IPR012263">
    <property type="entry name" value="M_m6A_EcoRV"/>
</dbReference>
<comment type="catalytic activity">
    <reaction evidence="6">
        <text>a 2'-deoxyadenosine in DNA + S-adenosyl-L-methionine = an N(6)-methyl-2'-deoxyadenosine in DNA + S-adenosyl-L-homocysteine + H(+)</text>
        <dbReference type="Rhea" id="RHEA:15197"/>
        <dbReference type="Rhea" id="RHEA-COMP:12418"/>
        <dbReference type="Rhea" id="RHEA-COMP:12419"/>
        <dbReference type="ChEBI" id="CHEBI:15378"/>
        <dbReference type="ChEBI" id="CHEBI:57856"/>
        <dbReference type="ChEBI" id="CHEBI:59789"/>
        <dbReference type="ChEBI" id="CHEBI:90615"/>
        <dbReference type="ChEBI" id="CHEBI:90616"/>
        <dbReference type="EC" id="2.1.1.72"/>
    </reaction>
</comment>
<dbReference type="STRING" id="56779.SAMN05421834_10194"/>
<evidence type="ECO:0000313" key="7">
    <source>
        <dbReference type="EMBL" id="SIQ03813.1"/>
    </source>
</evidence>
<dbReference type="GO" id="GO:0009307">
    <property type="term" value="P:DNA restriction-modification system"/>
    <property type="evidence" value="ECO:0007669"/>
    <property type="project" value="InterPro"/>
</dbReference>
<dbReference type="EC" id="2.1.1.72" evidence="2"/>
<proteinExistence type="inferred from homology"/>
<evidence type="ECO:0000256" key="1">
    <source>
        <dbReference type="ARBA" id="ARBA00006594"/>
    </source>
</evidence>
<evidence type="ECO:0000313" key="8">
    <source>
        <dbReference type="Proteomes" id="UP000185669"/>
    </source>
</evidence>
<dbReference type="Gene3D" id="3.40.50.150">
    <property type="entry name" value="Vaccinia Virus protein VP39"/>
    <property type="match status" value="1"/>
</dbReference>
<dbReference type="RefSeq" id="WP_076543406.1">
    <property type="nucleotide sequence ID" value="NZ_FTNC01000001.1"/>
</dbReference>
<evidence type="ECO:0000256" key="6">
    <source>
        <dbReference type="ARBA" id="ARBA00047942"/>
    </source>
</evidence>
<protein>
    <recommendedName>
        <fullName evidence="2">site-specific DNA-methyltransferase (adenine-specific)</fullName>
        <ecNumber evidence="2">2.1.1.72</ecNumber>
    </recommendedName>
</protein>
<dbReference type="GO" id="GO:0032259">
    <property type="term" value="P:methylation"/>
    <property type="evidence" value="ECO:0007669"/>
    <property type="project" value="UniProtKB-KW"/>
</dbReference>
<accession>A0A1N6PHQ7</accession>
<gene>
    <name evidence="7" type="ORF">SAMN05421834_10194</name>
</gene>
<dbReference type="InterPro" id="IPR029063">
    <property type="entry name" value="SAM-dependent_MTases_sf"/>
</dbReference>
<dbReference type="PIRSF" id="PIRSF000398">
    <property type="entry name" value="M_m6A_EcoRV"/>
    <property type="match status" value="1"/>
</dbReference>
<dbReference type="EMBL" id="FTNC01000001">
    <property type="protein sequence ID" value="SIQ03813.1"/>
    <property type="molecule type" value="Genomic_DNA"/>
</dbReference>
<keyword evidence="4" id="KW-0808">Transferase</keyword>
<evidence type="ECO:0000256" key="2">
    <source>
        <dbReference type="ARBA" id="ARBA00011900"/>
    </source>
</evidence>
<dbReference type="InterPro" id="IPR012327">
    <property type="entry name" value="MeTrfase_D12"/>
</dbReference>
<organism evidence="7 8">
    <name type="scientific">Halanaerobium kushneri</name>
    <dbReference type="NCBI Taxonomy" id="56779"/>
    <lineage>
        <taxon>Bacteria</taxon>
        <taxon>Bacillati</taxon>
        <taxon>Bacillota</taxon>
        <taxon>Clostridia</taxon>
        <taxon>Halanaerobiales</taxon>
        <taxon>Halanaerobiaceae</taxon>
        <taxon>Halanaerobium</taxon>
    </lineage>
</organism>
<keyword evidence="5" id="KW-0949">S-adenosyl-L-methionine</keyword>
<keyword evidence="8" id="KW-1185">Reference proteome</keyword>
<dbReference type="PANTHER" id="PTHR30481:SF2">
    <property type="entry name" value="SITE-SPECIFIC DNA-METHYLTRANSFERASE (ADENINE-SPECIFIC)"/>
    <property type="match status" value="1"/>
</dbReference>
<evidence type="ECO:0000256" key="4">
    <source>
        <dbReference type="ARBA" id="ARBA00022679"/>
    </source>
</evidence>
<evidence type="ECO:0000256" key="3">
    <source>
        <dbReference type="ARBA" id="ARBA00022603"/>
    </source>
</evidence>
<sequence length="287" mass="33218">MRFYSPLRYPGGKGKLSDYMKLIIRKNNLLDGTYVEPFAGGGGIALSLLCNEYVSDILINDLSNSIYAFWYSVLNHTDKLCELISETSITVDEWHKQKSIQEQFNSSILELGFSTFFLNRTNRSGILQGGVIGGLEQNSKWKINARFNKENLIKRIKKISRYKDRIRLYNLDAANLITDVIPDLPNKTLVYLDPPYFNKGKHLYENYYKEEDHADLAEIIINKIEQHWIVTYDNTPEISKLYNECYQKIYSLSYSAAKKYKGSEIMVFSDKLVVPKIDTPVKFNVNE</sequence>
<dbReference type="OrthoDB" id="9805629at2"/>
<dbReference type="SUPFAM" id="SSF53335">
    <property type="entry name" value="S-adenosyl-L-methionine-dependent methyltransferases"/>
    <property type="match status" value="1"/>
</dbReference>
<dbReference type="GO" id="GO:0043565">
    <property type="term" value="F:sequence-specific DNA binding"/>
    <property type="evidence" value="ECO:0007669"/>
    <property type="project" value="TreeGrafter"/>
</dbReference>
<dbReference type="GO" id="GO:1904047">
    <property type="term" value="F:S-adenosyl-L-methionine binding"/>
    <property type="evidence" value="ECO:0007669"/>
    <property type="project" value="TreeGrafter"/>
</dbReference>
<dbReference type="AlphaFoldDB" id="A0A1N6PHQ7"/>
<comment type="similarity">
    <text evidence="1">Belongs to the N(4)/N(6)-methyltransferase family.</text>
</comment>
<dbReference type="GO" id="GO:0009007">
    <property type="term" value="F:site-specific DNA-methyltransferase (adenine-specific) activity"/>
    <property type="evidence" value="ECO:0007669"/>
    <property type="project" value="UniProtKB-EC"/>
</dbReference>
<name>A0A1N6PHQ7_9FIRM</name>
<evidence type="ECO:0000256" key="5">
    <source>
        <dbReference type="ARBA" id="ARBA00022691"/>
    </source>
</evidence>
<reference evidence="8" key="1">
    <citation type="submission" date="2017-01" db="EMBL/GenBank/DDBJ databases">
        <authorList>
            <person name="Varghese N."/>
            <person name="Submissions S."/>
        </authorList>
    </citation>
    <scope>NUCLEOTIDE SEQUENCE [LARGE SCALE GENOMIC DNA]</scope>
    <source>
        <strain evidence="8">ATCC 700103</strain>
    </source>
</reference>